<evidence type="ECO:0000256" key="5">
    <source>
        <dbReference type="ARBA" id="ARBA00011738"/>
    </source>
</evidence>
<evidence type="ECO:0000256" key="4">
    <source>
        <dbReference type="ARBA" id="ARBA00010008"/>
    </source>
</evidence>
<comment type="caution">
    <text evidence="12">The sequence shown here is derived from an EMBL/GenBank/DDBJ whole genome shotgun (WGS) entry which is preliminary data.</text>
</comment>
<evidence type="ECO:0000256" key="2">
    <source>
        <dbReference type="ARBA" id="ARBA00002513"/>
    </source>
</evidence>
<sequence length="389" mass="42655">MSWSQYLQDKLIKLDEQTQLRALQTTENGCETWINKHGKRLLNLASNNYLGLAGDYRLIEAAQESAIYGAGATASRLIVGNHPLYEEAEHTIATWKGTESALLVGSGYMANVGALAALLSKDDVVYSDRLNHASITDGIMLSRAQHRRYHHNDMNHLEQLLQQDSENKRKLIVTDTVFSMDGDMASLRDLVYLKEKYGAFLMVDEAHASGIYGAEGAGLGHVFRDSIDLHMGTCSKALGCSGAYLAGSKGVINYLLNTMRPFIFTTGMMPSAVGTVIRAIEIVRTDTVRREALLANSELLRKELNEAGFCIGTSTTQIVPIIAGSNEAAVRWAHMLQEAGIAAIAIRPPTVPGHTSRVRLTVTAEHTFTEIKWAVQQIKAVLWQDGVLI</sequence>
<comment type="pathway">
    <text evidence="3">Cofactor biosynthesis; biotin biosynthesis.</text>
</comment>
<comment type="catalytic activity">
    <reaction evidence="9">
        <text>6-carboxyhexanoyl-[ACP] + L-alanine + H(+) = (8S)-8-amino-7-oxononanoate + holo-[ACP] + CO2</text>
        <dbReference type="Rhea" id="RHEA:42288"/>
        <dbReference type="Rhea" id="RHEA-COMP:9685"/>
        <dbReference type="Rhea" id="RHEA-COMP:9955"/>
        <dbReference type="ChEBI" id="CHEBI:15378"/>
        <dbReference type="ChEBI" id="CHEBI:16526"/>
        <dbReference type="ChEBI" id="CHEBI:57972"/>
        <dbReference type="ChEBI" id="CHEBI:64479"/>
        <dbReference type="ChEBI" id="CHEBI:78846"/>
        <dbReference type="ChEBI" id="CHEBI:149468"/>
        <dbReference type="EC" id="2.3.1.47"/>
    </reaction>
</comment>
<dbReference type="Proteomes" id="UP001218246">
    <property type="component" value="Unassembled WGS sequence"/>
</dbReference>
<evidence type="ECO:0000256" key="10">
    <source>
        <dbReference type="NCBIfam" id="TIGR00858"/>
    </source>
</evidence>
<evidence type="ECO:0000256" key="6">
    <source>
        <dbReference type="ARBA" id="ARBA00022679"/>
    </source>
</evidence>
<reference evidence="12 13" key="1">
    <citation type="submission" date="2023-04" db="EMBL/GenBank/DDBJ databases">
        <title>Ectobacillus antri isolated from activated sludge.</title>
        <authorList>
            <person name="Yan P."/>
            <person name="Liu X."/>
        </authorList>
    </citation>
    <scope>NUCLEOTIDE SEQUENCE [LARGE SCALE GENOMIC DNA]</scope>
    <source>
        <strain evidence="12 13">C18H</strain>
    </source>
</reference>
<keyword evidence="6 12" id="KW-0808">Transferase</keyword>
<dbReference type="NCBIfam" id="TIGR00858">
    <property type="entry name" value="bioF"/>
    <property type="match status" value="1"/>
</dbReference>
<gene>
    <name evidence="12" type="primary">bioF</name>
    <name evidence="12" type="ORF">P6P90_05335</name>
</gene>
<evidence type="ECO:0000313" key="13">
    <source>
        <dbReference type="Proteomes" id="UP001218246"/>
    </source>
</evidence>
<dbReference type="InterPro" id="IPR015422">
    <property type="entry name" value="PyrdxlP-dep_Trfase_small"/>
</dbReference>
<dbReference type="GO" id="GO:0008710">
    <property type="term" value="F:8-amino-7-oxononanoate synthase activity"/>
    <property type="evidence" value="ECO:0007669"/>
    <property type="project" value="UniProtKB-EC"/>
</dbReference>
<dbReference type="Gene3D" id="3.90.1150.10">
    <property type="entry name" value="Aspartate Aminotransferase, domain 1"/>
    <property type="match status" value="1"/>
</dbReference>
<keyword evidence="13" id="KW-1185">Reference proteome</keyword>
<dbReference type="InterPro" id="IPR004839">
    <property type="entry name" value="Aminotransferase_I/II_large"/>
</dbReference>
<dbReference type="PANTHER" id="PTHR13693:SF100">
    <property type="entry name" value="8-AMINO-7-OXONONANOATE SYNTHASE"/>
    <property type="match status" value="1"/>
</dbReference>
<keyword evidence="12" id="KW-0012">Acyltransferase</keyword>
<accession>A0ABT6H1Y3</accession>
<dbReference type="SUPFAM" id="SSF53383">
    <property type="entry name" value="PLP-dependent transferases"/>
    <property type="match status" value="1"/>
</dbReference>
<feature type="domain" description="Aminotransferase class I/classII large" evidence="11">
    <location>
        <begin position="41"/>
        <end position="378"/>
    </location>
</feature>
<keyword evidence="8" id="KW-0663">Pyridoxal phosphate</keyword>
<evidence type="ECO:0000313" key="12">
    <source>
        <dbReference type="EMBL" id="MDG5753420.1"/>
    </source>
</evidence>
<evidence type="ECO:0000256" key="1">
    <source>
        <dbReference type="ARBA" id="ARBA00001933"/>
    </source>
</evidence>
<dbReference type="RefSeq" id="WP_124563498.1">
    <property type="nucleotide sequence ID" value="NZ_JARRRY010000001.1"/>
</dbReference>
<dbReference type="EMBL" id="JARULN010000002">
    <property type="protein sequence ID" value="MDG5753420.1"/>
    <property type="molecule type" value="Genomic_DNA"/>
</dbReference>
<organism evidence="12 13">
    <name type="scientific">Ectobacillus antri</name>
    <dbReference type="NCBI Taxonomy" id="2486280"/>
    <lineage>
        <taxon>Bacteria</taxon>
        <taxon>Bacillati</taxon>
        <taxon>Bacillota</taxon>
        <taxon>Bacilli</taxon>
        <taxon>Bacillales</taxon>
        <taxon>Bacillaceae</taxon>
        <taxon>Ectobacillus</taxon>
    </lineage>
</organism>
<dbReference type="Pfam" id="PF00155">
    <property type="entry name" value="Aminotran_1_2"/>
    <property type="match status" value="1"/>
</dbReference>
<comment type="cofactor">
    <cofactor evidence="1">
        <name>pyridoxal 5'-phosphate</name>
        <dbReference type="ChEBI" id="CHEBI:597326"/>
    </cofactor>
</comment>
<evidence type="ECO:0000256" key="7">
    <source>
        <dbReference type="ARBA" id="ARBA00022756"/>
    </source>
</evidence>
<proteinExistence type="inferred from homology"/>
<dbReference type="Gene3D" id="3.40.640.10">
    <property type="entry name" value="Type I PLP-dependent aspartate aminotransferase-like (Major domain)"/>
    <property type="match status" value="1"/>
</dbReference>
<keyword evidence="7" id="KW-0093">Biotin biosynthesis</keyword>
<dbReference type="PANTHER" id="PTHR13693">
    <property type="entry name" value="CLASS II AMINOTRANSFERASE/8-AMINO-7-OXONONANOATE SYNTHASE"/>
    <property type="match status" value="1"/>
</dbReference>
<dbReference type="EC" id="2.3.1.47" evidence="10"/>
<dbReference type="InterPro" id="IPR015421">
    <property type="entry name" value="PyrdxlP-dep_Trfase_major"/>
</dbReference>
<evidence type="ECO:0000256" key="8">
    <source>
        <dbReference type="ARBA" id="ARBA00022898"/>
    </source>
</evidence>
<protein>
    <recommendedName>
        <fullName evidence="10">8-amino-7-oxononanoate synthase</fullName>
        <ecNumber evidence="10">2.3.1.47</ecNumber>
    </recommendedName>
</protein>
<evidence type="ECO:0000259" key="11">
    <source>
        <dbReference type="Pfam" id="PF00155"/>
    </source>
</evidence>
<comment type="function">
    <text evidence="2">Catalyzes the decarboxylative condensation of pimeloyl-[acyl-carrier protein] and L-alanine to produce 8-amino-7-oxononanoate (AON), [acyl-carrier protein], and carbon dioxide.</text>
</comment>
<dbReference type="InterPro" id="IPR015424">
    <property type="entry name" value="PyrdxlP-dep_Trfase"/>
</dbReference>
<evidence type="ECO:0000256" key="9">
    <source>
        <dbReference type="ARBA" id="ARBA00047715"/>
    </source>
</evidence>
<dbReference type="CDD" id="cd06454">
    <property type="entry name" value="KBL_like"/>
    <property type="match status" value="1"/>
</dbReference>
<dbReference type="InterPro" id="IPR050087">
    <property type="entry name" value="AON_synthase_class-II"/>
</dbReference>
<comment type="similarity">
    <text evidence="4">Belongs to the class-II pyridoxal-phosphate-dependent aminotransferase family. BioF subfamily.</text>
</comment>
<comment type="subunit">
    <text evidence="5">Homodimer.</text>
</comment>
<dbReference type="InterPro" id="IPR004723">
    <property type="entry name" value="AONS_Archaea/Proteobacteria"/>
</dbReference>
<name>A0ABT6H1Y3_9BACI</name>
<evidence type="ECO:0000256" key="3">
    <source>
        <dbReference type="ARBA" id="ARBA00004746"/>
    </source>
</evidence>